<sequence length="372" mass="41916">MMQGLSVLFGRIQQARRWFSLFSPSISSRPSSPNTGETAAEMSGSLVGDGYTLARFGENFDIANAEETAQILMQTYGKASGSSYNTGLSVNRRSIEGSKFFDSSAGNPPAFPIHFHNEMAYSPRFPRYISFLMIDPAESGGCTTVTDNMKVESLLSESLKAKLRTLGVQYVRNLDDEADASSPEFFNSWQRCFSPSPDTPFDTLLHEKNGLHRNYCVLPYSERNRKRVQEITWAPAFHQHPRLGPVLFNSIMTRHGSWLDGHPVFDSFPLKERPYHSRWGDGTDFSDTEYEEISNAYKDATLNFSLQRGDLIVLDNLRMSHGRTPYTGSRRRLGVMVSDLVSWQGTEGGYPPLPSEVGRLFDEYRNNQRAPV</sequence>
<dbReference type="PhylomeDB" id="A0A0G4I475"/>
<name>A0A0G4I475_9ALVE</name>
<evidence type="ECO:0000313" key="3">
    <source>
        <dbReference type="EMBL" id="CEM51775.1"/>
    </source>
</evidence>
<dbReference type="InterPro" id="IPR050411">
    <property type="entry name" value="AlphaKG_dependent_hydroxylases"/>
</dbReference>
<feature type="domain" description="TauD/TfdA-like" evidence="2">
    <location>
        <begin position="65"/>
        <end position="333"/>
    </location>
</feature>
<dbReference type="SUPFAM" id="SSF51197">
    <property type="entry name" value="Clavaminate synthase-like"/>
    <property type="match status" value="1"/>
</dbReference>
<dbReference type="Gene3D" id="3.60.130.10">
    <property type="entry name" value="Clavaminate synthase-like"/>
    <property type="match status" value="1"/>
</dbReference>
<keyword evidence="1" id="KW-0560">Oxidoreductase</keyword>
<dbReference type="VEuPathDB" id="CryptoDB:Cvel_10852"/>
<dbReference type="Pfam" id="PF02668">
    <property type="entry name" value="TauD"/>
    <property type="match status" value="1"/>
</dbReference>
<protein>
    <recommendedName>
        <fullName evidence="2">TauD/TfdA-like domain-containing protein</fullName>
    </recommendedName>
</protein>
<accession>A0A0G4I475</accession>
<dbReference type="AlphaFoldDB" id="A0A0G4I475"/>
<reference evidence="3" key="1">
    <citation type="submission" date="2014-11" db="EMBL/GenBank/DDBJ databases">
        <authorList>
            <person name="Otto D Thomas"/>
            <person name="Naeem Raeece"/>
        </authorList>
    </citation>
    <scope>NUCLEOTIDE SEQUENCE</scope>
</reference>
<dbReference type="InterPro" id="IPR042098">
    <property type="entry name" value="TauD-like_sf"/>
</dbReference>
<organism evidence="3">
    <name type="scientific">Chromera velia CCMP2878</name>
    <dbReference type="NCBI Taxonomy" id="1169474"/>
    <lineage>
        <taxon>Eukaryota</taxon>
        <taxon>Sar</taxon>
        <taxon>Alveolata</taxon>
        <taxon>Colpodellida</taxon>
        <taxon>Chromeraceae</taxon>
        <taxon>Chromera</taxon>
    </lineage>
</organism>
<gene>
    <name evidence="3" type="ORF">Cvel_10852</name>
</gene>
<dbReference type="PANTHER" id="PTHR10696">
    <property type="entry name" value="GAMMA-BUTYROBETAINE HYDROXYLASE-RELATED"/>
    <property type="match status" value="1"/>
</dbReference>
<dbReference type="PANTHER" id="PTHR10696:SF21">
    <property type="entry name" value="TAUD_TFDA-LIKE DOMAIN-CONTAINING PROTEIN"/>
    <property type="match status" value="1"/>
</dbReference>
<evidence type="ECO:0000256" key="1">
    <source>
        <dbReference type="ARBA" id="ARBA00023002"/>
    </source>
</evidence>
<dbReference type="EMBL" id="CDMZ01005046">
    <property type="protein sequence ID" value="CEM51775.1"/>
    <property type="molecule type" value="Genomic_DNA"/>
</dbReference>
<dbReference type="InterPro" id="IPR003819">
    <property type="entry name" value="TauD/TfdA-like"/>
</dbReference>
<proteinExistence type="predicted"/>
<evidence type="ECO:0000259" key="2">
    <source>
        <dbReference type="Pfam" id="PF02668"/>
    </source>
</evidence>
<dbReference type="GO" id="GO:0016491">
    <property type="term" value="F:oxidoreductase activity"/>
    <property type="evidence" value="ECO:0007669"/>
    <property type="project" value="UniProtKB-KW"/>
</dbReference>